<gene>
    <name evidence="1" type="ORF">KJ970_14040</name>
</gene>
<evidence type="ECO:0000313" key="2">
    <source>
        <dbReference type="Proteomes" id="UP000777784"/>
    </source>
</evidence>
<comment type="caution">
    <text evidence="1">The sequence shown here is derived from an EMBL/GenBank/DDBJ whole genome shotgun (WGS) entry which is preliminary data.</text>
</comment>
<name>A0A948W7V3_UNCEI</name>
<accession>A0A948W7V3</accession>
<organism evidence="1 2">
    <name type="scientific">Eiseniibacteriota bacterium</name>
    <dbReference type="NCBI Taxonomy" id="2212470"/>
    <lineage>
        <taxon>Bacteria</taxon>
        <taxon>Candidatus Eiseniibacteriota</taxon>
    </lineage>
</organism>
<dbReference type="AlphaFoldDB" id="A0A948W7V3"/>
<sequence length="270" mass="30946">MSEKWISSIQYFETKIKRLGDTLMIRIGPKPSGFIVMVVVLSAGFPSSLFGQNYHPLETGTEWYYENIEYGPMSISMTGDKLVLGVWTKVRHQEEALQTYENFWTCDDDGNLFLHGAHNLDDGWQAVYVPPVKMINAPLYLNSTWITEDIMVYDFDGNPIWGPFNYGLKVYWEGEVNVPAGDFYAYGVGINPSIKSAHFKSIDSHDMFGRRGEETEDPPPGYPEDWYAADIGMVRHIDAAPWYWNLVWWKGPQPTSSKEDSWGRLKFGLK</sequence>
<protein>
    <submittedName>
        <fullName evidence="1">Uncharacterized protein</fullName>
    </submittedName>
</protein>
<reference evidence="1" key="1">
    <citation type="submission" date="2021-05" db="EMBL/GenBank/DDBJ databases">
        <title>Energy efficiency and biological interactions define the core microbiome of deep oligotrophic groundwater.</title>
        <authorList>
            <person name="Mehrshad M."/>
            <person name="Lopez-Fernandez M."/>
            <person name="Bell E."/>
            <person name="Bernier-Latmani R."/>
            <person name="Bertilsson S."/>
            <person name="Dopson M."/>
        </authorList>
    </citation>
    <scope>NUCLEOTIDE SEQUENCE</scope>
    <source>
        <strain evidence="1">Modern_marine.mb.64</strain>
    </source>
</reference>
<dbReference type="EMBL" id="JAHJDP010000084">
    <property type="protein sequence ID" value="MBU2692036.1"/>
    <property type="molecule type" value="Genomic_DNA"/>
</dbReference>
<dbReference type="Proteomes" id="UP000777784">
    <property type="component" value="Unassembled WGS sequence"/>
</dbReference>
<proteinExistence type="predicted"/>
<evidence type="ECO:0000313" key="1">
    <source>
        <dbReference type="EMBL" id="MBU2692036.1"/>
    </source>
</evidence>